<dbReference type="PANTHER" id="PTHR21310:SF55">
    <property type="entry name" value="AMINOGLYCOSIDE PHOSPHOTRANSFERASE DOMAIN-CONTAINING PROTEIN"/>
    <property type="match status" value="1"/>
</dbReference>
<evidence type="ECO:0000313" key="3">
    <source>
        <dbReference type="Proteomes" id="UP001305779"/>
    </source>
</evidence>
<evidence type="ECO:0000313" key="2">
    <source>
        <dbReference type="EMBL" id="KAK4497381.1"/>
    </source>
</evidence>
<dbReference type="Pfam" id="PF01636">
    <property type="entry name" value="APH"/>
    <property type="match status" value="1"/>
</dbReference>
<dbReference type="PANTHER" id="PTHR21310">
    <property type="entry name" value="AMINOGLYCOSIDE PHOSPHOTRANSFERASE-RELATED-RELATED"/>
    <property type="match status" value="1"/>
</dbReference>
<dbReference type="InterPro" id="IPR002575">
    <property type="entry name" value="Aminoglycoside_PTrfase"/>
</dbReference>
<protein>
    <recommendedName>
        <fullName evidence="1">Aminoglycoside phosphotransferase domain-containing protein</fullName>
    </recommendedName>
</protein>
<comment type="caution">
    <text evidence="2">The sequence shown here is derived from an EMBL/GenBank/DDBJ whole genome shotgun (WGS) entry which is preliminary data.</text>
</comment>
<accession>A0ABR0E844</accession>
<name>A0ABR0E844_ZASCE</name>
<evidence type="ECO:0000259" key="1">
    <source>
        <dbReference type="Pfam" id="PF01636"/>
    </source>
</evidence>
<dbReference type="InterPro" id="IPR011009">
    <property type="entry name" value="Kinase-like_dom_sf"/>
</dbReference>
<reference evidence="2 3" key="1">
    <citation type="journal article" date="2023" name="G3 (Bethesda)">
        <title>A chromosome-level genome assembly of Zasmidium syzygii isolated from banana leaves.</title>
        <authorList>
            <person name="van Westerhoven A.C."/>
            <person name="Mehrabi R."/>
            <person name="Talebi R."/>
            <person name="Steentjes M.B.F."/>
            <person name="Corcolon B."/>
            <person name="Chong P.A."/>
            <person name="Kema G.H.J."/>
            <person name="Seidl M.F."/>
        </authorList>
    </citation>
    <scope>NUCLEOTIDE SEQUENCE [LARGE SCALE GENOMIC DNA]</scope>
    <source>
        <strain evidence="2 3">P124</strain>
    </source>
</reference>
<feature type="domain" description="Aminoglycoside phosphotransferase" evidence="1">
    <location>
        <begin position="10"/>
        <end position="188"/>
    </location>
</feature>
<gene>
    <name evidence="2" type="ORF">PRZ48_011832</name>
</gene>
<dbReference type="SUPFAM" id="SSF56112">
    <property type="entry name" value="Protein kinase-like (PK-like)"/>
    <property type="match status" value="1"/>
</dbReference>
<dbReference type="Gene3D" id="3.90.1200.10">
    <property type="match status" value="1"/>
</dbReference>
<dbReference type="EMBL" id="JAXOVC010000009">
    <property type="protein sequence ID" value="KAK4497381.1"/>
    <property type="molecule type" value="Genomic_DNA"/>
</dbReference>
<dbReference type="CDD" id="cd05120">
    <property type="entry name" value="APH_ChoK_like"/>
    <property type="match status" value="1"/>
</dbReference>
<dbReference type="InterPro" id="IPR051678">
    <property type="entry name" value="AGP_Transferase"/>
</dbReference>
<sequence>MEFVRTNTSLPVPQVYHAFERASRVYIVMQRIEAPNLATQWCRRSEASKNKVLEQLKTMFEELRGLEAPKGVGVANVDLGPILDHRLPRQSQWGPYSCIQDFHKALVDDQDLAAVEDDSFSDLQELARFYHQQPWHHPVFTHGDLSSLNILCEQDEVVGIIDWETAGWLPPYWEYVTAWNVNPQNAFWQEEVDKFLTPYPLARDMDAVRRKYFGFY</sequence>
<keyword evidence="3" id="KW-1185">Reference proteome</keyword>
<proteinExistence type="predicted"/>
<dbReference type="Proteomes" id="UP001305779">
    <property type="component" value="Unassembled WGS sequence"/>
</dbReference>
<organism evidence="2 3">
    <name type="scientific">Zasmidium cellare</name>
    <name type="common">Wine cellar mold</name>
    <name type="synonym">Racodium cellare</name>
    <dbReference type="NCBI Taxonomy" id="395010"/>
    <lineage>
        <taxon>Eukaryota</taxon>
        <taxon>Fungi</taxon>
        <taxon>Dikarya</taxon>
        <taxon>Ascomycota</taxon>
        <taxon>Pezizomycotina</taxon>
        <taxon>Dothideomycetes</taxon>
        <taxon>Dothideomycetidae</taxon>
        <taxon>Mycosphaerellales</taxon>
        <taxon>Mycosphaerellaceae</taxon>
        <taxon>Zasmidium</taxon>
    </lineage>
</organism>